<accession>A0AAE2RG90</accession>
<organism evidence="2 3">
    <name type="scientific">Agrobacterium vitis</name>
    <name type="common">Rhizobium vitis</name>
    <dbReference type="NCBI Taxonomy" id="373"/>
    <lineage>
        <taxon>Bacteria</taxon>
        <taxon>Pseudomonadati</taxon>
        <taxon>Pseudomonadota</taxon>
        <taxon>Alphaproteobacteria</taxon>
        <taxon>Hyphomicrobiales</taxon>
        <taxon>Rhizobiaceae</taxon>
        <taxon>Rhizobium/Agrobacterium group</taxon>
        <taxon>Agrobacterium</taxon>
    </lineage>
</organism>
<dbReference type="EMBL" id="JACXXJ020000005">
    <property type="protein sequence ID" value="MBF2717681.1"/>
    <property type="molecule type" value="Genomic_DNA"/>
</dbReference>
<dbReference type="InterPro" id="IPR010642">
    <property type="entry name" value="Invasion_prot_B"/>
</dbReference>
<evidence type="ECO:0000256" key="1">
    <source>
        <dbReference type="SAM" id="SignalP"/>
    </source>
</evidence>
<name>A0AAE2RG90_AGRVI</name>
<dbReference type="InterPro" id="IPR038696">
    <property type="entry name" value="IalB_sf"/>
</dbReference>
<evidence type="ECO:0000313" key="2">
    <source>
        <dbReference type="EMBL" id="MBF2717681.1"/>
    </source>
</evidence>
<comment type="caution">
    <text evidence="2">The sequence shown here is derived from an EMBL/GenBank/DDBJ whole genome shotgun (WGS) entry which is preliminary data.</text>
</comment>
<reference evidence="2" key="1">
    <citation type="submission" date="2020-11" db="EMBL/GenBank/DDBJ databases">
        <title>Agrobacterium vitis strain K377 genome.</title>
        <authorList>
            <person name="Xi H."/>
        </authorList>
    </citation>
    <scope>NUCLEOTIDE SEQUENCE</scope>
    <source>
        <strain evidence="2">K377</strain>
    </source>
</reference>
<feature type="chain" id="PRO_5042147024" evidence="1">
    <location>
        <begin position="25"/>
        <end position="184"/>
    </location>
</feature>
<dbReference type="Proteomes" id="UP000655037">
    <property type="component" value="Unassembled WGS sequence"/>
</dbReference>
<gene>
    <name evidence="2" type="ORF">IEI95_026085</name>
</gene>
<dbReference type="AlphaFoldDB" id="A0AAE2RG90"/>
<protein>
    <submittedName>
        <fullName evidence="2">Invasion associated locus B family protein</fullName>
    </submittedName>
</protein>
<sequence length="184" mass="19442">MTSGACKKLPLILLFFIMSVPDLALPQTPADGSQAKVAGRIDEVHGKWSVTCLPRDGERVCAVRQIQAGRESGKPVLLIELRPSAQGAGKGGNMLPNTLRPETGVRLALDGGAATINLPIRDCNDKGCAVTVTFAGPAFEKLRNGKQLQVAGSGHDGTPKVFSIDLNGFSDAVARSLQLEQQRN</sequence>
<keyword evidence="1" id="KW-0732">Signal</keyword>
<dbReference type="Pfam" id="PF06776">
    <property type="entry name" value="IalB"/>
    <property type="match status" value="1"/>
</dbReference>
<dbReference type="Gene3D" id="2.60.40.1880">
    <property type="entry name" value="Invasion associated locus B (IalB) protein"/>
    <property type="match status" value="1"/>
</dbReference>
<proteinExistence type="predicted"/>
<feature type="signal peptide" evidence="1">
    <location>
        <begin position="1"/>
        <end position="24"/>
    </location>
</feature>
<evidence type="ECO:0000313" key="3">
    <source>
        <dbReference type="Proteomes" id="UP000655037"/>
    </source>
</evidence>
<dbReference type="RefSeq" id="WP_156538698.1">
    <property type="nucleotide sequence ID" value="NZ_JACXXJ020000005.1"/>
</dbReference>